<dbReference type="KEGG" id="kpin:30174138"/>
<evidence type="ECO:0000313" key="5">
    <source>
        <dbReference type="Proteomes" id="UP000094020"/>
    </source>
</evidence>
<dbReference type="EMBL" id="CP144529">
    <property type="protein sequence ID" value="WWC73471.1"/>
    <property type="molecule type" value="Genomic_DNA"/>
</dbReference>
<dbReference type="GO" id="GO:0016829">
    <property type="term" value="F:lyase activity"/>
    <property type="evidence" value="ECO:0007669"/>
    <property type="project" value="UniProtKB-KW"/>
</dbReference>
<organism evidence="4 5">
    <name type="scientific">Kwoniella pini CBS 10737</name>
    <dbReference type="NCBI Taxonomy" id="1296096"/>
    <lineage>
        <taxon>Eukaryota</taxon>
        <taxon>Fungi</taxon>
        <taxon>Dikarya</taxon>
        <taxon>Basidiomycota</taxon>
        <taxon>Agaricomycotina</taxon>
        <taxon>Tremellomycetes</taxon>
        <taxon>Tremellales</taxon>
        <taxon>Cryptococcaceae</taxon>
        <taxon>Kwoniella</taxon>
    </lineage>
</organism>
<reference evidence="4" key="2">
    <citation type="submission" date="2024-02" db="EMBL/GenBank/DDBJ databases">
        <title>Comparative genomics of Cryptococcus and Kwoniella reveals pathogenesis evolution and contrasting modes of karyotype evolution via chromosome fusion or intercentromeric recombination.</title>
        <authorList>
            <person name="Coelho M.A."/>
            <person name="David-Palma M."/>
            <person name="Shea T."/>
            <person name="Bowers K."/>
            <person name="McGinley-Smith S."/>
            <person name="Mohammad A.W."/>
            <person name="Gnirke A."/>
            <person name="Yurkov A.M."/>
            <person name="Nowrousian M."/>
            <person name="Sun S."/>
            <person name="Cuomo C.A."/>
            <person name="Heitman J."/>
        </authorList>
    </citation>
    <scope>NUCLEOTIDE SEQUENCE</scope>
    <source>
        <strain evidence="4">CBS 10737</strain>
    </source>
</reference>
<sequence length="383" mass="45010">MSIQRSTKAPLPIPRQPLDILLPIPRRTSNAHTLNLLRQLVDEILDKDATYSITFSPILCPVPKAEGGGKNQLFTMKPHWWQLEDGSWEYRDAQRNPENAKPQGQEQLQLMAKTVHTLSLGILYIENSIIRRKCIMKIEKLLKVFFIDIDTRMEPQIRFSQCHPGENPKQGNEHFVVAIRFLILVDQALILCDEYLDERLVAQVKDWIREQIIWMETSEQGIKAREKPLLWYHAIMASHYRLIDRTNEIYAKTSFDQWFKIHDTPEKTFADVMKNDNRRHRCLEDLQKLFIISDLTRIPGKKISTEIQTYLSDCSKYVKSVEKGPVEEPLEDNLRYFAKIVWFEKILNTWNNDNTGQIYEDEPDGKGWEGDWTTRMKILWGLI</sequence>
<evidence type="ECO:0000256" key="2">
    <source>
        <dbReference type="ARBA" id="ARBA00023239"/>
    </source>
</evidence>
<name>A0AAJ8MRR0_9TREE</name>
<evidence type="ECO:0000259" key="3">
    <source>
        <dbReference type="Pfam" id="PF05426"/>
    </source>
</evidence>
<evidence type="ECO:0000256" key="1">
    <source>
        <dbReference type="ARBA" id="ARBA00022729"/>
    </source>
</evidence>
<proteinExistence type="predicted"/>
<dbReference type="InterPro" id="IPR008929">
    <property type="entry name" value="Chondroitin_lyas"/>
</dbReference>
<reference evidence="4" key="1">
    <citation type="submission" date="2013-07" db="EMBL/GenBank/DDBJ databases">
        <authorList>
            <consortium name="The Broad Institute Genome Sequencing Platform"/>
            <person name="Cuomo C."/>
            <person name="Litvintseva A."/>
            <person name="Chen Y."/>
            <person name="Heitman J."/>
            <person name="Sun S."/>
            <person name="Springer D."/>
            <person name="Dromer F."/>
            <person name="Young S.K."/>
            <person name="Zeng Q."/>
            <person name="Gargeya S."/>
            <person name="Fitzgerald M."/>
            <person name="Abouelleil A."/>
            <person name="Alvarado L."/>
            <person name="Berlin A.M."/>
            <person name="Chapman S.B."/>
            <person name="Dewar J."/>
            <person name="Goldberg J."/>
            <person name="Griggs A."/>
            <person name="Gujja S."/>
            <person name="Hansen M."/>
            <person name="Howarth C."/>
            <person name="Imamovic A."/>
            <person name="Larimer J."/>
            <person name="McCowan C."/>
            <person name="Murphy C."/>
            <person name="Pearson M."/>
            <person name="Priest M."/>
            <person name="Roberts A."/>
            <person name="Saif S."/>
            <person name="Shea T."/>
            <person name="Sykes S."/>
            <person name="Wortman J."/>
            <person name="Nusbaum C."/>
            <person name="Birren B."/>
        </authorList>
    </citation>
    <scope>NUCLEOTIDE SEQUENCE</scope>
    <source>
        <strain evidence="4">CBS 10737</strain>
    </source>
</reference>
<dbReference type="Proteomes" id="UP000094020">
    <property type="component" value="Chromosome 11"/>
</dbReference>
<dbReference type="GeneID" id="30174138"/>
<dbReference type="RefSeq" id="XP_070059620.1">
    <property type="nucleotide sequence ID" value="XM_070203519.1"/>
</dbReference>
<dbReference type="Pfam" id="PF05426">
    <property type="entry name" value="Alginate_lyase"/>
    <property type="match status" value="1"/>
</dbReference>
<protein>
    <recommendedName>
        <fullName evidence="3">Alginate lyase domain-containing protein</fullName>
    </recommendedName>
</protein>
<dbReference type="Gene3D" id="1.50.10.100">
    <property type="entry name" value="Chondroitin AC/alginate lyase"/>
    <property type="match status" value="1"/>
</dbReference>
<accession>A0AAJ8MRR0</accession>
<evidence type="ECO:0000313" key="4">
    <source>
        <dbReference type="EMBL" id="WWC73471.1"/>
    </source>
</evidence>
<keyword evidence="1" id="KW-0732">Signal</keyword>
<feature type="domain" description="Alginate lyase" evidence="3">
    <location>
        <begin position="67"/>
        <end position="225"/>
    </location>
</feature>
<dbReference type="InterPro" id="IPR008397">
    <property type="entry name" value="Alginate_lyase_dom"/>
</dbReference>
<dbReference type="GO" id="GO:0042597">
    <property type="term" value="C:periplasmic space"/>
    <property type="evidence" value="ECO:0007669"/>
    <property type="project" value="InterPro"/>
</dbReference>
<keyword evidence="5" id="KW-1185">Reference proteome</keyword>
<keyword evidence="2" id="KW-0456">Lyase</keyword>
<gene>
    <name evidence="4" type="ORF">I206_107441</name>
</gene>
<dbReference type="AlphaFoldDB" id="A0AAJ8MRR0"/>